<feature type="compositionally biased region" description="Polar residues" evidence="1">
    <location>
        <begin position="158"/>
        <end position="177"/>
    </location>
</feature>
<dbReference type="InParanoid" id="A0A218Z6D1"/>
<comment type="caution">
    <text evidence="4">The sequence shown here is derived from an EMBL/GenBank/DDBJ whole genome shotgun (WGS) entry which is preliminary data.</text>
</comment>
<reference evidence="4 5" key="1">
    <citation type="submission" date="2017-04" db="EMBL/GenBank/DDBJ databases">
        <title>Draft genome sequence of Marssonina coronaria NL1: causal agent of apple blotch.</title>
        <authorList>
            <person name="Cheng Q."/>
        </authorList>
    </citation>
    <scope>NUCLEOTIDE SEQUENCE [LARGE SCALE GENOMIC DNA]</scope>
    <source>
        <strain evidence="4 5">NL1</strain>
    </source>
</reference>
<feature type="transmembrane region" description="Helical" evidence="2">
    <location>
        <begin position="689"/>
        <end position="711"/>
    </location>
</feature>
<proteinExistence type="predicted"/>
<dbReference type="STRING" id="503106.A0A218Z6D1"/>
<evidence type="ECO:0000259" key="3">
    <source>
        <dbReference type="Pfam" id="PF00498"/>
    </source>
</evidence>
<dbReference type="Proteomes" id="UP000242519">
    <property type="component" value="Unassembled WGS sequence"/>
</dbReference>
<evidence type="ECO:0000256" key="2">
    <source>
        <dbReference type="SAM" id="Phobius"/>
    </source>
</evidence>
<dbReference type="InterPro" id="IPR000253">
    <property type="entry name" value="FHA_dom"/>
</dbReference>
<evidence type="ECO:0000256" key="1">
    <source>
        <dbReference type="SAM" id="MobiDB-lite"/>
    </source>
</evidence>
<dbReference type="Gene3D" id="2.60.200.20">
    <property type="match status" value="1"/>
</dbReference>
<protein>
    <recommendedName>
        <fullName evidence="3">FHA domain-containing protein</fullName>
    </recommendedName>
</protein>
<dbReference type="InterPro" id="IPR008984">
    <property type="entry name" value="SMAD_FHA_dom_sf"/>
</dbReference>
<accession>A0A218Z6D1</accession>
<gene>
    <name evidence="4" type="ORF">B2J93_3240</name>
</gene>
<evidence type="ECO:0000313" key="5">
    <source>
        <dbReference type="Proteomes" id="UP000242519"/>
    </source>
</evidence>
<keyword evidence="2" id="KW-0472">Membrane</keyword>
<organism evidence="4 5">
    <name type="scientific">Diplocarpon coronariae</name>
    <dbReference type="NCBI Taxonomy" id="2795749"/>
    <lineage>
        <taxon>Eukaryota</taxon>
        <taxon>Fungi</taxon>
        <taxon>Dikarya</taxon>
        <taxon>Ascomycota</taxon>
        <taxon>Pezizomycotina</taxon>
        <taxon>Leotiomycetes</taxon>
        <taxon>Helotiales</taxon>
        <taxon>Drepanopezizaceae</taxon>
        <taxon>Diplocarpon</taxon>
    </lineage>
</organism>
<keyword evidence="5" id="KW-1185">Reference proteome</keyword>
<dbReference type="Pfam" id="PF00498">
    <property type="entry name" value="FHA"/>
    <property type="match status" value="1"/>
</dbReference>
<evidence type="ECO:0000313" key="4">
    <source>
        <dbReference type="EMBL" id="OWP03619.1"/>
    </source>
</evidence>
<keyword evidence="2" id="KW-0812">Transmembrane</keyword>
<keyword evidence="2" id="KW-1133">Transmembrane helix</keyword>
<dbReference type="AlphaFoldDB" id="A0A218Z6D1"/>
<sequence length="715" mass="77346">MSTQVNVTLLSLNGDLEIDERSIILSHENHSVPVGRASKSATKGIVGAVDNAWFDSPDVTIKDIGSMHGTFLNGIELTKNIPMVVGRGDILVFGTEVRRGAETFPACRFRVDYKIIPNKQVLWTSSTFAFPESSDIEDEAEENCDKFSDSLIEERENQYSSEDGVSIDSPSQKSSQALDPIDLTGDDLLQGDLSNRVDLTGESELAKNRVDLAAGSLADIDENAEPTSNGIYAGNLPILVETDEGEDVDYSSDDLSEDSEVLNDQDRRHLFEDDTDLIDNSEMNTDGELVDGDDFDVNSSELPIANTRYALASDEDPVINISDVCTRTDLEKADEVNATDHGLSHAAAEGMRVFCDESSSQSSHNSDVAYENNDETQIGASSPRSSPATALELTSASNHFTESNLHINPMFHEVYHGKAVPVVRQPSPSDAAMVKPPGRVSICDLGEPSDYTSRSLGEKSGKSAFFAAREINKVKFMNEHVKPTMQAATSTMSVFSGETDVQNFVNHIETEIGQLGSWNSSVFGQSQITAPADTVMFGPSSAEKPADSVLEANEPISSLPTRDLCDLLDKPDKSSISDCTQSPLPDMKSSHTYNISSLPGQNPRSAIKIPDIIEASSPFPRANTLKRKSDDMSNVTEKELRQWAKSNVSDVTPIVASDSKASIGEKISKRISIECQAPESRPVKRFKKLLGNVGLVALGGATIFAALVATAPDFM</sequence>
<name>A0A218Z6D1_9HELO</name>
<feature type="region of interest" description="Disordered" evidence="1">
    <location>
        <begin position="157"/>
        <end position="183"/>
    </location>
</feature>
<dbReference type="EMBL" id="MZNU01000175">
    <property type="protein sequence ID" value="OWP03619.1"/>
    <property type="molecule type" value="Genomic_DNA"/>
</dbReference>
<dbReference type="SUPFAM" id="SSF49879">
    <property type="entry name" value="SMAD/FHA domain"/>
    <property type="match status" value="1"/>
</dbReference>
<feature type="domain" description="FHA" evidence="3">
    <location>
        <begin position="56"/>
        <end position="94"/>
    </location>
</feature>
<dbReference type="OrthoDB" id="4096268at2759"/>